<protein>
    <recommendedName>
        <fullName evidence="3">Cof-like hydrolase</fullName>
    </recommendedName>
</protein>
<reference evidence="1 2" key="1">
    <citation type="submission" date="2011-08" db="EMBL/GenBank/DDBJ databases">
        <title>The Genome Sequence of Oribacterium sp. ACB7.</title>
        <authorList>
            <consortium name="The Broad Institute Genome Sequencing Platform"/>
            <person name="Earl A."/>
            <person name="Ward D."/>
            <person name="Feldgarden M."/>
            <person name="Gevers D."/>
            <person name="Sizova M."/>
            <person name="Hazen A."/>
            <person name="Epstein S."/>
            <person name="Young S.K."/>
            <person name="Zeng Q."/>
            <person name="Gargeya S."/>
            <person name="Fitzgerald M."/>
            <person name="Haas B."/>
            <person name="Abouelleil A."/>
            <person name="Alvarado L."/>
            <person name="Arachchi H.M."/>
            <person name="Berlin A."/>
            <person name="Brown A."/>
            <person name="Chapman S.B."/>
            <person name="Chen Z."/>
            <person name="Dunbar C."/>
            <person name="Freedman E."/>
            <person name="Gearin G."/>
            <person name="Gellesch M."/>
            <person name="Goldberg J."/>
            <person name="Griggs A."/>
            <person name="Gujja S."/>
            <person name="Heiman D."/>
            <person name="Howarth C."/>
            <person name="Larson L."/>
            <person name="Lui A."/>
            <person name="MacDonald P.J.P."/>
            <person name="Montmayeur A."/>
            <person name="Murphy C."/>
            <person name="Neiman D."/>
            <person name="Pearson M."/>
            <person name="Priest M."/>
            <person name="Roberts A."/>
            <person name="Saif S."/>
            <person name="Shea T."/>
            <person name="Shenoy N."/>
            <person name="Sisk P."/>
            <person name="Stolte C."/>
            <person name="Sykes S."/>
            <person name="Wortman J."/>
            <person name="Nusbaum C."/>
            <person name="Birren B."/>
        </authorList>
    </citation>
    <scope>NUCLEOTIDE SEQUENCE [LARGE SCALE GENOMIC DNA]</scope>
    <source>
        <strain evidence="1 2">ACB7</strain>
    </source>
</reference>
<dbReference type="EMBL" id="AFZD01000007">
    <property type="protein sequence ID" value="EHL13345.1"/>
    <property type="molecule type" value="Genomic_DNA"/>
</dbReference>
<evidence type="ECO:0000313" key="2">
    <source>
        <dbReference type="Proteomes" id="UP000003527"/>
    </source>
</evidence>
<dbReference type="SUPFAM" id="SSF56784">
    <property type="entry name" value="HAD-like"/>
    <property type="match status" value="1"/>
</dbReference>
<name>G9WSX5_9FIRM</name>
<dbReference type="AlphaFoldDB" id="G9WSX5"/>
<dbReference type="PROSITE" id="PS01229">
    <property type="entry name" value="COF_2"/>
    <property type="match status" value="1"/>
</dbReference>
<dbReference type="RefSeq" id="WP_009537834.1">
    <property type="nucleotide sequence ID" value="NZ_JH414507.1"/>
</dbReference>
<organism evidence="1 2">
    <name type="scientific">Oribacterium asaccharolyticum ACB7</name>
    <dbReference type="NCBI Taxonomy" id="796944"/>
    <lineage>
        <taxon>Bacteria</taxon>
        <taxon>Bacillati</taxon>
        <taxon>Bacillota</taxon>
        <taxon>Clostridia</taxon>
        <taxon>Lachnospirales</taxon>
        <taxon>Lachnospiraceae</taxon>
        <taxon>Oribacterium</taxon>
    </lineage>
</organism>
<dbReference type="Gene3D" id="3.40.50.1000">
    <property type="entry name" value="HAD superfamily/HAD-like"/>
    <property type="match status" value="2"/>
</dbReference>
<gene>
    <name evidence="1" type="ORF">HMPREF9624_02191</name>
</gene>
<dbReference type="SFLD" id="SFLDG01140">
    <property type="entry name" value="C2.B:_Phosphomannomutase_and_P"/>
    <property type="match status" value="1"/>
</dbReference>
<dbReference type="InterPro" id="IPR023214">
    <property type="entry name" value="HAD_sf"/>
</dbReference>
<dbReference type="PATRIC" id="fig|796944.3.peg.715"/>
<dbReference type="GO" id="GO:0000287">
    <property type="term" value="F:magnesium ion binding"/>
    <property type="evidence" value="ECO:0007669"/>
    <property type="project" value="TreeGrafter"/>
</dbReference>
<dbReference type="GO" id="GO:0005829">
    <property type="term" value="C:cytosol"/>
    <property type="evidence" value="ECO:0007669"/>
    <property type="project" value="TreeGrafter"/>
</dbReference>
<keyword evidence="2" id="KW-1185">Reference proteome</keyword>
<sequence>MIKIIFFDIDGTLRPFETGVVPESTKLAIEKARAAGIYCAIATGRHWVEIHNEGLVDGMYFDAFVTLDGGYSYILKEDKAKAHFAVNPGKKPKEYQFLMDVPDEELPYFDPKYGEVLLKESIPSSMVNRLLQFLEKDPFPVLFLEERRLYANFVNEDLLRTLAYVHTGLPPLLPLSEATKNEQLMLIPILRANQVPEIEKTLPDCHLIRWSDGMSFDIAKKGVSKIHGIQKIIERLGISMEEVAAIGDGWNDVEMLDSVGLGIAMGNAKPETKAVANHITDHILEEGLPKAVDYILDLNEMSQASP</sequence>
<dbReference type="SFLD" id="SFLDS00003">
    <property type="entry name" value="Haloacid_Dehalogenase"/>
    <property type="match status" value="1"/>
</dbReference>
<accession>G9WSX5</accession>
<dbReference type="Proteomes" id="UP000003527">
    <property type="component" value="Unassembled WGS sequence"/>
</dbReference>
<dbReference type="InterPro" id="IPR036412">
    <property type="entry name" value="HAD-like_sf"/>
</dbReference>
<dbReference type="Pfam" id="PF08282">
    <property type="entry name" value="Hydrolase_3"/>
    <property type="match status" value="2"/>
</dbReference>
<evidence type="ECO:0000313" key="1">
    <source>
        <dbReference type="EMBL" id="EHL13345.1"/>
    </source>
</evidence>
<dbReference type="GO" id="GO:0016791">
    <property type="term" value="F:phosphatase activity"/>
    <property type="evidence" value="ECO:0007669"/>
    <property type="project" value="TreeGrafter"/>
</dbReference>
<dbReference type="Gene3D" id="3.30.1240.10">
    <property type="match status" value="1"/>
</dbReference>
<evidence type="ECO:0008006" key="3">
    <source>
        <dbReference type="Google" id="ProtNLM"/>
    </source>
</evidence>
<dbReference type="PANTHER" id="PTHR10000:SF25">
    <property type="entry name" value="PHOSPHATASE YKRA-RELATED"/>
    <property type="match status" value="1"/>
</dbReference>
<dbReference type="HOGENOM" id="CLU_044146_7_0_9"/>
<proteinExistence type="predicted"/>
<comment type="caution">
    <text evidence="1">The sequence shown here is derived from an EMBL/GenBank/DDBJ whole genome shotgun (WGS) entry which is preliminary data.</text>
</comment>
<dbReference type="PANTHER" id="PTHR10000">
    <property type="entry name" value="PHOSPHOSERINE PHOSPHATASE"/>
    <property type="match status" value="1"/>
</dbReference>